<dbReference type="Pfam" id="PF13456">
    <property type="entry name" value="RVT_3"/>
    <property type="match status" value="1"/>
</dbReference>
<dbReference type="InterPro" id="IPR052929">
    <property type="entry name" value="RNase_H-like_EbsB-rel"/>
</dbReference>
<reference evidence="4" key="2">
    <citation type="submission" date="2025-08" db="UniProtKB">
        <authorList>
            <consortium name="RefSeq"/>
        </authorList>
    </citation>
    <scope>IDENTIFICATION</scope>
    <source>
        <tissue evidence="4">Leaf</tissue>
    </source>
</reference>
<reference evidence="3" key="1">
    <citation type="journal article" date="2021" name="Nat. Commun.">
        <title>Genomic analyses provide insights into spinach domestication and the genetic basis of agronomic traits.</title>
        <authorList>
            <person name="Cai X."/>
            <person name="Sun X."/>
            <person name="Xu C."/>
            <person name="Sun H."/>
            <person name="Wang X."/>
            <person name="Ge C."/>
            <person name="Zhang Z."/>
            <person name="Wang Q."/>
            <person name="Fei Z."/>
            <person name="Jiao C."/>
            <person name="Wang Q."/>
        </authorList>
    </citation>
    <scope>NUCLEOTIDE SEQUENCE [LARGE SCALE GENOMIC DNA]</scope>
    <source>
        <strain evidence="3">cv. Varoflay</strain>
    </source>
</reference>
<keyword evidence="3" id="KW-1185">Reference proteome</keyword>
<accession>A0ABM3QRE3</accession>
<evidence type="ECO:0008006" key="5">
    <source>
        <dbReference type="Google" id="ProtNLM"/>
    </source>
</evidence>
<feature type="domain" description="RNase H type-1" evidence="1">
    <location>
        <begin position="262"/>
        <end position="385"/>
    </location>
</feature>
<dbReference type="Pfam" id="PF13966">
    <property type="entry name" value="zf-RVT"/>
    <property type="match status" value="1"/>
</dbReference>
<dbReference type="PANTHER" id="PTHR47074">
    <property type="entry name" value="BNAC02G40300D PROTEIN"/>
    <property type="match status" value="1"/>
</dbReference>
<dbReference type="Gene3D" id="3.30.420.10">
    <property type="entry name" value="Ribonuclease H-like superfamily/Ribonuclease H"/>
    <property type="match status" value="1"/>
</dbReference>
<proteinExistence type="predicted"/>
<evidence type="ECO:0000313" key="4">
    <source>
        <dbReference type="RefSeq" id="XP_056685936.1"/>
    </source>
</evidence>
<dbReference type="GeneID" id="130461762"/>
<dbReference type="RefSeq" id="XP_056685936.1">
    <property type="nucleotide sequence ID" value="XM_056829958.1"/>
</dbReference>
<protein>
    <recommendedName>
        <fullName evidence="5">RNase H type-1 domain-containing protein</fullName>
    </recommendedName>
</protein>
<dbReference type="InterPro" id="IPR002156">
    <property type="entry name" value="RNaseH_domain"/>
</dbReference>
<dbReference type="SUPFAM" id="SSF53098">
    <property type="entry name" value="Ribonuclease H-like"/>
    <property type="match status" value="1"/>
</dbReference>
<dbReference type="InterPro" id="IPR036397">
    <property type="entry name" value="RNaseH_sf"/>
</dbReference>
<dbReference type="InterPro" id="IPR012337">
    <property type="entry name" value="RNaseH-like_sf"/>
</dbReference>
<dbReference type="CDD" id="cd06222">
    <property type="entry name" value="RNase_H_like"/>
    <property type="match status" value="1"/>
</dbReference>
<sequence length="422" mass="48507">MTWKATLVRERFEWKDAKDILAMELPQSPKSDFIFWKAHPSGNFITKSGYAMLVENRIKDEDRLNRDTLKVLGIVWKDKILPKWKVFMWRLMFNGLAVNSNLSKRGIEVGSQCEYCGYMDENIQHVFQTCSVARLSWMVYKIQVQIETLEPINVKKWVQNYILLFHSEDGSNGSRIEGFIAMLWSLWVTRNARVFRKDGGHARTVLQQVEVALRTLSVFQQSPHPIQIDPVPPDSEPREPPGFLLVQLGSNQNVFANFVLQVDGSWDKKTKRAGWGWAYKDGNMEMVVFQAGGGDYGCTSTALQAETRACLRGLQWAKERNIMEILVFTDSLILVSELKKQSEYIVHVTWEIQEIRKLAATFNVRSILKTDRNKVEMAHVIANKCRKDGSTLSFRIFGVNLFYAASLIVRYEIVASKIVQVL</sequence>
<name>A0ABM3QRE3_SPIOL</name>
<evidence type="ECO:0000259" key="1">
    <source>
        <dbReference type="Pfam" id="PF13456"/>
    </source>
</evidence>
<dbReference type="PANTHER" id="PTHR47074:SF11">
    <property type="entry name" value="REVERSE TRANSCRIPTASE-LIKE PROTEIN"/>
    <property type="match status" value="1"/>
</dbReference>
<evidence type="ECO:0000259" key="2">
    <source>
        <dbReference type="Pfam" id="PF13966"/>
    </source>
</evidence>
<evidence type="ECO:0000313" key="3">
    <source>
        <dbReference type="Proteomes" id="UP000813463"/>
    </source>
</evidence>
<dbReference type="InterPro" id="IPR026960">
    <property type="entry name" value="RVT-Znf"/>
</dbReference>
<dbReference type="Proteomes" id="UP000813463">
    <property type="component" value="Chromosome 5"/>
</dbReference>
<dbReference type="InterPro" id="IPR044730">
    <property type="entry name" value="RNase_H-like_dom_plant"/>
</dbReference>
<feature type="domain" description="Reverse transcriptase zinc-binding" evidence="2">
    <location>
        <begin position="44"/>
        <end position="137"/>
    </location>
</feature>
<gene>
    <name evidence="4" type="primary">LOC130461762</name>
</gene>
<organism evidence="3 4">
    <name type="scientific">Spinacia oleracea</name>
    <name type="common">Spinach</name>
    <dbReference type="NCBI Taxonomy" id="3562"/>
    <lineage>
        <taxon>Eukaryota</taxon>
        <taxon>Viridiplantae</taxon>
        <taxon>Streptophyta</taxon>
        <taxon>Embryophyta</taxon>
        <taxon>Tracheophyta</taxon>
        <taxon>Spermatophyta</taxon>
        <taxon>Magnoliopsida</taxon>
        <taxon>eudicotyledons</taxon>
        <taxon>Gunneridae</taxon>
        <taxon>Pentapetalae</taxon>
        <taxon>Caryophyllales</taxon>
        <taxon>Chenopodiaceae</taxon>
        <taxon>Chenopodioideae</taxon>
        <taxon>Anserineae</taxon>
        <taxon>Spinacia</taxon>
    </lineage>
</organism>